<accession>A0A369J9L3</accession>
<feature type="region of interest" description="Disordered" evidence="1">
    <location>
        <begin position="1"/>
        <end position="23"/>
    </location>
</feature>
<protein>
    <recommendedName>
        <fullName evidence="4">F-box domain-containing protein</fullName>
    </recommendedName>
</protein>
<reference evidence="2" key="1">
    <citation type="submission" date="2018-04" db="EMBL/GenBank/DDBJ databases">
        <title>Whole genome sequencing of Hypsizygus marmoreus.</title>
        <authorList>
            <person name="Choi I.-G."/>
            <person name="Min B."/>
            <person name="Kim J.-G."/>
            <person name="Kim S."/>
            <person name="Oh Y.-L."/>
            <person name="Kong W.-S."/>
            <person name="Park H."/>
            <person name="Jeong J."/>
            <person name="Song E.-S."/>
        </authorList>
    </citation>
    <scope>NUCLEOTIDE SEQUENCE [LARGE SCALE GENOMIC DNA]</scope>
    <source>
        <strain evidence="2">51987-8</strain>
    </source>
</reference>
<evidence type="ECO:0008006" key="4">
    <source>
        <dbReference type="Google" id="ProtNLM"/>
    </source>
</evidence>
<dbReference type="EMBL" id="LUEZ02000101">
    <property type="protein sequence ID" value="RDB18558.1"/>
    <property type="molecule type" value="Genomic_DNA"/>
</dbReference>
<evidence type="ECO:0000256" key="1">
    <source>
        <dbReference type="SAM" id="MobiDB-lite"/>
    </source>
</evidence>
<feature type="compositionally biased region" description="Low complexity" evidence="1">
    <location>
        <begin position="576"/>
        <end position="586"/>
    </location>
</feature>
<evidence type="ECO:0000313" key="3">
    <source>
        <dbReference type="Proteomes" id="UP000076154"/>
    </source>
</evidence>
<keyword evidence="3" id="KW-1185">Reference proteome</keyword>
<dbReference type="InParanoid" id="A0A369J9L3"/>
<organism evidence="2 3">
    <name type="scientific">Hypsizygus marmoreus</name>
    <name type="common">White beech mushroom</name>
    <name type="synonym">Agaricus marmoreus</name>
    <dbReference type="NCBI Taxonomy" id="39966"/>
    <lineage>
        <taxon>Eukaryota</taxon>
        <taxon>Fungi</taxon>
        <taxon>Dikarya</taxon>
        <taxon>Basidiomycota</taxon>
        <taxon>Agaricomycotina</taxon>
        <taxon>Agaricomycetes</taxon>
        <taxon>Agaricomycetidae</taxon>
        <taxon>Agaricales</taxon>
        <taxon>Tricholomatineae</taxon>
        <taxon>Lyophyllaceae</taxon>
        <taxon>Hypsizygus</taxon>
    </lineage>
</organism>
<dbReference type="AlphaFoldDB" id="A0A369J9L3"/>
<feature type="region of interest" description="Disordered" evidence="1">
    <location>
        <begin position="557"/>
        <end position="586"/>
    </location>
</feature>
<comment type="caution">
    <text evidence="2">The sequence shown here is derived from an EMBL/GenBank/DDBJ whole genome shotgun (WGS) entry which is preliminary data.</text>
</comment>
<name>A0A369J9L3_HYPMA</name>
<proteinExistence type="predicted"/>
<feature type="compositionally biased region" description="Low complexity" evidence="1">
    <location>
        <begin position="1"/>
        <end position="14"/>
    </location>
</feature>
<evidence type="ECO:0000313" key="2">
    <source>
        <dbReference type="EMBL" id="RDB18558.1"/>
    </source>
</evidence>
<sequence length="601" mass="67650">MSSESSVGSLGSDDSSFETESDLESDYKPEVAILQQHLETCADIPRVAYDGFDAHVRKAQADLEERLHKAQALFEEEMRTASATLKRKLKLYRDQIFGDQILLNDHQHYALPCKMADSSELALPKWSNSIISDIPNEVLRAILWLALPPNFLLDSSLERGPDSSWSRILRFKKSLVLVCRSWHAVGTEFLYSDVVFRRVGQIPAFLRTIHASPVFFAHRVRSMTFSALVPKKFAASFLTQSQRIFELCPQLDHITFDSKFTLPPAAIFSTVPGRVTRLDFGNQVDYSMALQILIHVSQTLSCLSISLSPFIEDQISTPIYFAQVQTLHFAFEQRPWDRPDHVTFMAPENLWSTLTAWSLPKLKHLSCKAIRTGLPTRQIASFCRKHGQQLKFFQIRHRDTWSKESLPVQIILNACPALKHVALDAWESIGLPAHEFSHPNVEWIDLTSRSVWDVDHRGWITAFKSAFVQLRGVRLISDDLLDLDLPLKFPPNGTVSVDDIAIYRMPGLNLRHDVGLLYTAPVPGPRRGYEIGTATSSWLSFIRDEVDVDNAKVNAHQTGGSAQLNNERENDDTDATSDAFSDVSSALSSDGDAELQAFGLD</sequence>
<dbReference type="Proteomes" id="UP000076154">
    <property type="component" value="Unassembled WGS sequence"/>
</dbReference>
<gene>
    <name evidence="2" type="ORF">Hypma_000303</name>
</gene>
<dbReference type="OrthoDB" id="3258555at2759"/>